<evidence type="ECO:0000256" key="4">
    <source>
        <dbReference type="ARBA" id="ARBA00023157"/>
    </source>
</evidence>
<dbReference type="PROSITE" id="PS00194">
    <property type="entry name" value="THIOREDOXIN_1"/>
    <property type="match status" value="1"/>
</dbReference>
<protein>
    <submittedName>
        <fullName evidence="8">DsbE family thiol:disulfide interchange protein</fullName>
    </submittedName>
</protein>
<dbReference type="NCBIfam" id="TIGR00385">
    <property type="entry name" value="dsbE"/>
    <property type="match status" value="1"/>
</dbReference>
<keyword evidence="6" id="KW-0472">Membrane</keyword>
<name>A0ABT2ZB26_9RHOB</name>
<gene>
    <name evidence="8" type="ORF">OEW28_06870</name>
</gene>
<dbReference type="PANTHER" id="PTHR42852">
    <property type="entry name" value="THIOL:DISULFIDE INTERCHANGE PROTEIN DSBE"/>
    <property type="match status" value="1"/>
</dbReference>
<sequence>MARISPLVILPPVIFAALAATFYWGMGRDNPNEIPSTFIGQPAPELGGSQLPGFAFSTDADLRTGEVTLVNFWATWCPPCRAEHPKLKDLAANGVRIIGVNIRDDDAKATDYLNEEGNPFIGVVSDPTGRRSIDWGVTAPPETFIVDGDGTVLFKFIGPLVGADFQQRFLPELEKALGNSRQTALDG</sequence>
<evidence type="ECO:0000256" key="3">
    <source>
        <dbReference type="ARBA" id="ARBA00022748"/>
    </source>
</evidence>
<comment type="subcellular location">
    <subcellularLocation>
        <location evidence="1">Cell envelope</location>
    </subcellularLocation>
</comment>
<keyword evidence="9" id="KW-1185">Reference proteome</keyword>
<keyword evidence="3" id="KW-0201">Cytochrome c-type biogenesis</keyword>
<evidence type="ECO:0000313" key="9">
    <source>
        <dbReference type="Proteomes" id="UP001652542"/>
    </source>
</evidence>
<keyword evidence="5" id="KW-0676">Redox-active center</keyword>
<dbReference type="InterPro" id="IPR004799">
    <property type="entry name" value="Periplasmic_diS_OxRdtase_DsbE"/>
</dbReference>
<evidence type="ECO:0000259" key="7">
    <source>
        <dbReference type="PROSITE" id="PS51352"/>
    </source>
</evidence>
<evidence type="ECO:0000313" key="8">
    <source>
        <dbReference type="EMBL" id="MCV2868348.1"/>
    </source>
</evidence>
<feature type="transmembrane region" description="Helical" evidence="6">
    <location>
        <begin position="7"/>
        <end position="26"/>
    </location>
</feature>
<dbReference type="SUPFAM" id="SSF52833">
    <property type="entry name" value="Thioredoxin-like"/>
    <property type="match status" value="1"/>
</dbReference>
<evidence type="ECO:0000256" key="6">
    <source>
        <dbReference type="SAM" id="Phobius"/>
    </source>
</evidence>
<evidence type="ECO:0000256" key="5">
    <source>
        <dbReference type="ARBA" id="ARBA00023284"/>
    </source>
</evidence>
<keyword evidence="4" id="KW-1015">Disulfide bond</keyword>
<evidence type="ECO:0000256" key="2">
    <source>
        <dbReference type="ARBA" id="ARBA00007758"/>
    </source>
</evidence>
<comment type="caution">
    <text evidence="8">The sequence shown here is derived from an EMBL/GenBank/DDBJ whole genome shotgun (WGS) entry which is preliminary data.</text>
</comment>
<feature type="domain" description="Thioredoxin" evidence="7">
    <location>
        <begin position="37"/>
        <end position="178"/>
    </location>
</feature>
<dbReference type="InterPro" id="IPR017937">
    <property type="entry name" value="Thioredoxin_CS"/>
</dbReference>
<proteinExistence type="inferred from homology"/>
<dbReference type="Gene3D" id="3.40.30.10">
    <property type="entry name" value="Glutaredoxin"/>
    <property type="match status" value="1"/>
</dbReference>
<evidence type="ECO:0000256" key="1">
    <source>
        <dbReference type="ARBA" id="ARBA00004196"/>
    </source>
</evidence>
<dbReference type="InterPro" id="IPR036249">
    <property type="entry name" value="Thioredoxin-like_sf"/>
</dbReference>
<organism evidence="8 9">
    <name type="scientific">Albidovulum marisflavi</name>
    <dbReference type="NCBI Taxonomy" id="2984159"/>
    <lineage>
        <taxon>Bacteria</taxon>
        <taxon>Pseudomonadati</taxon>
        <taxon>Pseudomonadota</taxon>
        <taxon>Alphaproteobacteria</taxon>
        <taxon>Rhodobacterales</taxon>
        <taxon>Paracoccaceae</taxon>
        <taxon>Albidovulum</taxon>
    </lineage>
</organism>
<dbReference type="InterPro" id="IPR050553">
    <property type="entry name" value="Thioredoxin_ResA/DsbE_sf"/>
</dbReference>
<dbReference type="RefSeq" id="WP_263733962.1">
    <property type="nucleotide sequence ID" value="NZ_JAOWKY010000001.1"/>
</dbReference>
<dbReference type="Proteomes" id="UP001652542">
    <property type="component" value="Unassembled WGS sequence"/>
</dbReference>
<keyword evidence="6" id="KW-1133">Transmembrane helix</keyword>
<dbReference type="PROSITE" id="PS51352">
    <property type="entry name" value="THIOREDOXIN_2"/>
    <property type="match status" value="1"/>
</dbReference>
<dbReference type="InterPro" id="IPR013766">
    <property type="entry name" value="Thioredoxin_domain"/>
</dbReference>
<reference evidence="8 9" key="1">
    <citation type="submission" date="2022-10" db="EMBL/GenBank/DDBJ databases">
        <title>Defluviimonas sp. nov., isolated from ocean surface water.</title>
        <authorList>
            <person name="He W."/>
            <person name="Wang L."/>
            <person name="Zhang D.-F."/>
        </authorList>
    </citation>
    <scope>NUCLEOTIDE SEQUENCE [LARGE SCALE GENOMIC DNA]</scope>
    <source>
        <strain evidence="8 9">WL0002</strain>
    </source>
</reference>
<dbReference type="Pfam" id="PF08534">
    <property type="entry name" value="Redoxin"/>
    <property type="match status" value="1"/>
</dbReference>
<dbReference type="InterPro" id="IPR013740">
    <property type="entry name" value="Redoxin"/>
</dbReference>
<keyword evidence="6" id="KW-0812">Transmembrane</keyword>
<comment type="similarity">
    <text evidence="2">Belongs to the thioredoxin family. DsbE subfamily.</text>
</comment>
<accession>A0ABT2ZB26</accession>
<dbReference type="PANTHER" id="PTHR42852:SF6">
    <property type="entry name" value="THIOL:DISULFIDE INTERCHANGE PROTEIN DSBE"/>
    <property type="match status" value="1"/>
</dbReference>
<dbReference type="EMBL" id="JAOWKY010000001">
    <property type="protein sequence ID" value="MCV2868348.1"/>
    <property type="molecule type" value="Genomic_DNA"/>
</dbReference>